<dbReference type="PATRIC" id="fig|1185652.3.peg.1658"/>
<accession>I3X2S7</accession>
<feature type="transmembrane region" description="Helical" evidence="1">
    <location>
        <begin position="15"/>
        <end position="42"/>
    </location>
</feature>
<evidence type="ECO:0000313" key="2">
    <source>
        <dbReference type="EMBL" id="AFL50183.1"/>
    </source>
</evidence>
<evidence type="ECO:0000256" key="1">
    <source>
        <dbReference type="SAM" id="Phobius"/>
    </source>
</evidence>
<keyword evidence="1" id="KW-1133">Transmembrane helix</keyword>
<dbReference type="HOGENOM" id="CLU_3103836_0_0_5"/>
<dbReference type="EMBL" id="CP003563">
    <property type="protein sequence ID" value="AFL50183.1"/>
    <property type="molecule type" value="Genomic_DNA"/>
</dbReference>
<keyword evidence="1" id="KW-0812">Transmembrane</keyword>
<keyword evidence="1" id="KW-0472">Membrane</keyword>
<gene>
    <name evidence="2" type="ORF">USDA257_c15940</name>
</gene>
<dbReference type="AlphaFoldDB" id="I3X2S7"/>
<sequence>MLALDATSARDSPAVVFLTVGGLYVAQSVIGGLTMLGLPTVLRNQGLPSIR</sequence>
<evidence type="ECO:0000313" key="3">
    <source>
        <dbReference type="Proteomes" id="UP000006180"/>
    </source>
</evidence>
<dbReference type="Proteomes" id="UP000006180">
    <property type="component" value="Chromosome"/>
</dbReference>
<organism evidence="2 3">
    <name type="scientific">Sinorhizobium fredii (strain USDA 257)</name>
    <dbReference type="NCBI Taxonomy" id="1185652"/>
    <lineage>
        <taxon>Bacteria</taxon>
        <taxon>Pseudomonadati</taxon>
        <taxon>Pseudomonadota</taxon>
        <taxon>Alphaproteobacteria</taxon>
        <taxon>Hyphomicrobiales</taxon>
        <taxon>Rhizobiaceae</taxon>
        <taxon>Sinorhizobium/Ensifer group</taxon>
        <taxon>Sinorhizobium</taxon>
    </lineage>
</organism>
<proteinExistence type="predicted"/>
<protein>
    <submittedName>
        <fullName evidence="2">Uncharacterized protein</fullName>
    </submittedName>
</protein>
<reference evidence="2 3" key="1">
    <citation type="journal article" date="2012" name="J. Bacteriol.">
        <title>Complete genome sequence of the broad-host-range strain Sinorhizobium fredii USDA257.</title>
        <authorList>
            <person name="Schuldes J."/>
            <person name="Rodriguez Orbegoso M."/>
            <person name="Schmeisser C."/>
            <person name="Krishnan H.B."/>
            <person name="Daniel R."/>
            <person name="Streit W.R."/>
        </authorList>
    </citation>
    <scope>NUCLEOTIDE SEQUENCE [LARGE SCALE GENOMIC DNA]</scope>
    <source>
        <strain evidence="2 3">USDA 257</strain>
    </source>
</reference>
<dbReference type="KEGG" id="sfd:USDA257_c15940"/>
<name>I3X2S7_SINF2</name>